<dbReference type="Gene3D" id="3.20.20.70">
    <property type="entry name" value="Aldolase class I"/>
    <property type="match status" value="1"/>
</dbReference>
<evidence type="ECO:0000256" key="6">
    <source>
        <dbReference type="PIRSR" id="PIRSR005536-1"/>
    </source>
</evidence>
<comment type="caution">
    <text evidence="10">The sequence shown here is derived from an EMBL/GenBank/DDBJ whole genome shotgun (WGS) entry which is preliminary data.</text>
</comment>
<sequence>MITFNKEQQVFHLCNNQISYLIEVEEHGYLAHLYFGKKINHYSGHYQYVRDMRSFGPYPEAADHDTFSLDTVMLEYPGYGFGDFREPAYNFKLKDGSRITDFRYDSFEIVQGKCTIEGLPHLYTNQATEAETLIITLKDDVAKLRLKLNYTIYQDYATVIRSTTLINDSAETVEINQLASQSLDFPNRSFELIHLNGAWGRERQLTREKIEIGTKVLDSKRGSSSHHQNPFVTLVEPTTTEFQGEAYGFCLVYSGNHQTVIEKDNYSQTRVVMGMNPFNFAWQLPAGESFHSPEVVNVYSNQGLNQMSKTYHDLFNHHLIRGEHQLKERPVLINNWEATYFDFDDAKIHGIVDEAQALGIEMFVLDDGWFGERKDDHRSLGDWYEFEGKLEQGLEGIAQYVHDKGMKFGLWFEPEMISKDSDLHRAHPDWVLSVPGRPRSLSRQQHVLDFSRADVRDHIYQQMTAILDRVPIDYIKWDMNRNMTEVYSLLLDPEMQGEVSHRYILGLYEFMEKLTQAYPHILFESCSGGGGRYDAGMLYYMPQTWTSDNTDPIARLKIQYSTSLVYPISTMGAHVSAIPNHQTGRETSLDIRGNVAMSGVLGYELDLTTLSEEEKALIVKQVDFYKEHRQLLQFGDFVRLKSPYEENEVAWMFVSKDKKEAIVFYFRVLVEASAPYVTLKLAHLDETLEYQIANHVISGDALMNIGMYIDPKLHGDYATQAFILKAK</sequence>
<dbReference type="GO" id="GO:0016052">
    <property type="term" value="P:carbohydrate catabolic process"/>
    <property type="evidence" value="ECO:0007669"/>
    <property type="project" value="InterPro"/>
</dbReference>
<evidence type="ECO:0000256" key="4">
    <source>
        <dbReference type="ARBA" id="ARBA00023295"/>
    </source>
</evidence>
<evidence type="ECO:0000256" key="2">
    <source>
        <dbReference type="ARBA" id="ARBA00012755"/>
    </source>
</evidence>
<dbReference type="InterPro" id="IPR017853">
    <property type="entry name" value="GH"/>
</dbReference>
<dbReference type="PIRSF" id="PIRSF005536">
    <property type="entry name" value="Agal"/>
    <property type="match status" value="1"/>
</dbReference>
<dbReference type="Gene3D" id="2.60.40.1180">
    <property type="entry name" value="Golgi alpha-mannosidase II"/>
    <property type="match status" value="1"/>
</dbReference>
<organism evidence="10 11">
    <name type="scientific">Enterococcus aquimarinus</name>
    <dbReference type="NCBI Taxonomy" id="328396"/>
    <lineage>
        <taxon>Bacteria</taxon>
        <taxon>Bacillati</taxon>
        <taxon>Bacillota</taxon>
        <taxon>Bacilli</taxon>
        <taxon>Lactobacillales</taxon>
        <taxon>Enterococcaceae</taxon>
        <taxon>Enterococcus</taxon>
    </lineage>
</organism>
<dbReference type="PRINTS" id="PR00743">
    <property type="entry name" value="GLHYDRLASE36"/>
</dbReference>
<comment type="similarity">
    <text evidence="5">Belongs to the glycosyl hydrolase.</text>
</comment>
<evidence type="ECO:0000313" key="10">
    <source>
        <dbReference type="EMBL" id="MCC9273575.1"/>
    </source>
</evidence>
<evidence type="ECO:0000259" key="9">
    <source>
        <dbReference type="Pfam" id="PF16875"/>
    </source>
</evidence>
<evidence type="ECO:0000256" key="7">
    <source>
        <dbReference type="PIRSR" id="PIRSR005536-2"/>
    </source>
</evidence>
<dbReference type="SUPFAM" id="SSF51445">
    <property type="entry name" value="(Trans)glycosidases"/>
    <property type="match status" value="1"/>
</dbReference>
<gene>
    <name evidence="10" type="ORF">K8V42_04715</name>
</gene>
<proteinExistence type="inferred from homology"/>
<accession>A0A9E3ZSH1</accession>
<dbReference type="InterPro" id="IPR050985">
    <property type="entry name" value="Alpha-glycosidase_related"/>
</dbReference>
<comment type="catalytic activity">
    <reaction evidence="1 5">
        <text>Hydrolysis of terminal, non-reducing alpha-D-galactose residues in alpha-D-galactosides, including galactose oligosaccharides, galactomannans and galactolipids.</text>
        <dbReference type="EC" id="3.2.1.22"/>
    </reaction>
</comment>
<dbReference type="CDD" id="cd14791">
    <property type="entry name" value="GH36"/>
    <property type="match status" value="1"/>
</dbReference>
<evidence type="ECO:0000259" key="8">
    <source>
        <dbReference type="Pfam" id="PF16874"/>
    </source>
</evidence>
<keyword evidence="3 5" id="KW-0378">Hydrolase</keyword>
<reference evidence="10" key="1">
    <citation type="journal article" date="2021" name="PeerJ">
        <title>Extensive microbial diversity within the chicken gut microbiome revealed by metagenomics and culture.</title>
        <authorList>
            <person name="Gilroy R."/>
            <person name="Ravi A."/>
            <person name="Getino M."/>
            <person name="Pursley I."/>
            <person name="Horton D.L."/>
            <person name="Alikhan N.F."/>
            <person name="Baker D."/>
            <person name="Gharbi K."/>
            <person name="Hall N."/>
            <person name="Watson M."/>
            <person name="Adriaenssens E.M."/>
            <person name="Foster-Nyarko E."/>
            <person name="Jarju S."/>
            <person name="Secka A."/>
            <person name="Antonio M."/>
            <person name="Oren A."/>
            <person name="Chaudhuri R.R."/>
            <person name="La Ragione R."/>
            <person name="Hildebrand F."/>
            <person name="Pallen M.J."/>
        </authorList>
    </citation>
    <scope>NUCLEOTIDE SEQUENCE</scope>
    <source>
        <strain evidence="10">150</strain>
    </source>
</reference>
<dbReference type="Proteomes" id="UP000813384">
    <property type="component" value="Unassembled WGS sequence"/>
</dbReference>
<dbReference type="InterPro" id="IPR013780">
    <property type="entry name" value="Glyco_hydro_b"/>
</dbReference>
<dbReference type="FunFam" id="3.20.20.70:FF:000118">
    <property type="entry name" value="Alpha-galactosidase"/>
    <property type="match status" value="1"/>
</dbReference>
<feature type="domain" description="Glycosyl hydrolase family 36 C-terminal" evidence="8">
    <location>
        <begin position="649"/>
        <end position="724"/>
    </location>
</feature>
<feature type="domain" description="Glycosyl hydrolase family 36 N-terminal" evidence="9">
    <location>
        <begin position="28"/>
        <end position="284"/>
    </location>
</feature>
<evidence type="ECO:0000256" key="5">
    <source>
        <dbReference type="PIRNR" id="PIRNR005536"/>
    </source>
</evidence>
<dbReference type="Pfam" id="PF02065">
    <property type="entry name" value="Melibiase"/>
    <property type="match status" value="1"/>
</dbReference>
<dbReference type="Gene3D" id="2.70.98.60">
    <property type="entry name" value="alpha-galactosidase from lactobacil brevis"/>
    <property type="match status" value="1"/>
</dbReference>
<dbReference type="Pfam" id="PF16874">
    <property type="entry name" value="Glyco_hydro_36C"/>
    <property type="match status" value="1"/>
</dbReference>
<dbReference type="InterPro" id="IPR031705">
    <property type="entry name" value="Glyco_hydro_36_C"/>
</dbReference>
<dbReference type="InterPro" id="IPR038417">
    <property type="entry name" value="Alpga-gal_N_sf"/>
</dbReference>
<keyword evidence="4 5" id="KW-0326">Glycosidase</keyword>
<evidence type="ECO:0000313" key="11">
    <source>
        <dbReference type="Proteomes" id="UP000813384"/>
    </source>
</evidence>
<evidence type="ECO:0000256" key="3">
    <source>
        <dbReference type="ARBA" id="ARBA00022801"/>
    </source>
</evidence>
<feature type="binding site" evidence="7">
    <location>
        <position position="443"/>
    </location>
    <ligand>
        <name>substrate</name>
    </ligand>
</feature>
<feature type="binding site" evidence="7">
    <location>
        <begin position="476"/>
        <end position="480"/>
    </location>
    <ligand>
        <name>substrate</name>
    </ligand>
</feature>
<feature type="binding site" evidence="7">
    <location>
        <position position="199"/>
    </location>
    <ligand>
        <name>substrate</name>
    </ligand>
</feature>
<dbReference type="PANTHER" id="PTHR43053:SF3">
    <property type="entry name" value="ALPHA-GALACTOSIDASE C-RELATED"/>
    <property type="match status" value="1"/>
</dbReference>
<dbReference type="PANTHER" id="PTHR43053">
    <property type="entry name" value="GLYCOSIDASE FAMILY 31"/>
    <property type="match status" value="1"/>
</dbReference>
<dbReference type="Pfam" id="PF16875">
    <property type="entry name" value="Glyco_hydro_36N"/>
    <property type="match status" value="1"/>
</dbReference>
<feature type="binding site" evidence="7">
    <location>
        <position position="526"/>
    </location>
    <ligand>
        <name>substrate</name>
    </ligand>
</feature>
<dbReference type="EC" id="3.2.1.22" evidence="2 5"/>
<feature type="binding site" evidence="7">
    <location>
        <position position="548"/>
    </location>
    <ligand>
        <name>substrate</name>
    </ligand>
</feature>
<name>A0A9E3ZSH1_9ENTE</name>
<dbReference type="EMBL" id="JAJJVO010000074">
    <property type="protein sequence ID" value="MCC9273575.1"/>
    <property type="molecule type" value="Genomic_DNA"/>
</dbReference>
<evidence type="ECO:0000256" key="1">
    <source>
        <dbReference type="ARBA" id="ARBA00001255"/>
    </source>
</evidence>
<reference evidence="10" key="2">
    <citation type="submission" date="2021-11" db="EMBL/GenBank/DDBJ databases">
        <authorList>
            <person name="Gilroy R."/>
        </authorList>
    </citation>
    <scope>NUCLEOTIDE SEQUENCE</scope>
    <source>
        <strain evidence="10">150</strain>
    </source>
</reference>
<dbReference type="InterPro" id="IPR013785">
    <property type="entry name" value="Aldolase_TIM"/>
</dbReference>
<dbReference type="GO" id="GO:0004557">
    <property type="term" value="F:alpha-galactosidase activity"/>
    <property type="evidence" value="ECO:0007669"/>
    <property type="project" value="UniProtKB-UniRule"/>
</dbReference>
<feature type="binding site" evidence="7">
    <location>
        <begin position="366"/>
        <end position="367"/>
    </location>
    <ligand>
        <name>substrate</name>
    </ligand>
</feature>
<dbReference type="InterPro" id="IPR031704">
    <property type="entry name" value="Glyco_hydro_36_N"/>
</dbReference>
<dbReference type="AlphaFoldDB" id="A0A9E3ZSH1"/>
<feature type="active site" description="Nucleophile" evidence="6">
    <location>
        <position position="478"/>
    </location>
</feature>
<dbReference type="InterPro" id="IPR002252">
    <property type="entry name" value="Glyco_hydro_36"/>
</dbReference>
<protein>
    <recommendedName>
        <fullName evidence="2 5">Alpha-galactosidase</fullName>
        <ecNumber evidence="2 5">3.2.1.22</ecNumber>
    </recommendedName>
</protein>
<feature type="active site" description="Proton donor" evidence="6">
    <location>
        <position position="548"/>
    </location>
</feature>